<dbReference type="EMBL" id="KZ824421">
    <property type="protein sequence ID" value="RAL05232.1"/>
    <property type="molecule type" value="Genomic_DNA"/>
</dbReference>
<keyword evidence="2" id="KW-1185">Reference proteome</keyword>
<evidence type="ECO:0000313" key="1">
    <source>
        <dbReference type="EMBL" id="RAL05232.1"/>
    </source>
</evidence>
<proteinExistence type="predicted"/>
<name>A0A395HBK5_9EURO</name>
<sequence length="82" mass="8940">MRMILGIFASAGTAVVWRVSNRRGRPGKAIYGQCMTTHCNNNESGIPAPPPARQTGRIAPSSTLATQYIGMIVLRDCYFAIR</sequence>
<dbReference type="Proteomes" id="UP000249402">
    <property type="component" value="Unassembled WGS sequence"/>
</dbReference>
<organism evidence="1 2">
    <name type="scientific">Aspergillus ibericus CBS 121593</name>
    <dbReference type="NCBI Taxonomy" id="1448316"/>
    <lineage>
        <taxon>Eukaryota</taxon>
        <taxon>Fungi</taxon>
        <taxon>Dikarya</taxon>
        <taxon>Ascomycota</taxon>
        <taxon>Pezizomycotina</taxon>
        <taxon>Eurotiomycetes</taxon>
        <taxon>Eurotiomycetidae</taxon>
        <taxon>Eurotiales</taxon>
        <taxon>Aspergillaceae</taxon>
        <taxon>Aspergillus</taxon>
        <taxon>Aspergillus subgen. Circumdati</taxon>
    </lineage>
</organism>
<reference evidence="1 2" key="1">
    <citation type="submission" date="2018-02" db="EMBL/GenBank/DDBJ databases">
        <title>The genomes of Aspergillus section Nigri reveals drivers in fungal speciation.</title>
        <authorList>
            <consortium name="DOE Joint Genome Institute"/>
            <person name="Vesth T.C."/>
            <person name="Nybo J."/>
            <person name="Theobald S."/>
            <person name="Brandl J."/>
            <person name="Frisvad J.C."/>
            <person name="Nielsen K.F."/>
            <person name="Lyhne E.K."/>
            <person name="Kogle M.E."/>
            <person name="Kuo A."/>
            <person name="Riley R."/>
            <person name="Clum A."/>
            <person name="Nolan M."/>
            <person name="Lipzen A."/>
            <person name="Salamov A."/>
            <person name="Henrissat B."/>
            <person name="Wiebenga A."/>
            <person name="De vries R.P."/>
            <person name="Grigoriev I.V."/>
            <person name="Mortensen U.H."/>
            <person name="Andersen M.R."/>
            <person name="Baker S.E."/>
        </authorList>
    </citation>
    <scope>NUCLEOTIDE SEQUENCE [LARGE SCALE GENOMIC DNA]</scope>
    <source>
        <strain evidence="1 2">CBS 121593</strain>
    </source>
</reference>
<evidence type="ECO:0000313" key="2">
    <source>
        <dbReference type="Proteomes" id="UP000249402"/>
    </source>
</evidence>
<dbReference type="RefSeq" id="XP_025579559.1">
    <property type="nucleotide sequence ID" value="XM_025713583.1"/>
</dbReference>
<protein>
    <submittedName>
        <fullName evidence="1">Uncharacterized protein</fullName>
    </submittedName>
</protein>
<dbReference type="VEuPathDB" id="FungiDB:BO80DRAFT_131535"/>
<dbReference type="GeneID" id="37218448"/>
<accession>A0A395HBK5</accession>
<gene>
    <name evidence="1" type="ORF">BO80DRAFT_131535</name>
</gene>
<dbReference type="AlphaFoldDB" id="A0A395HBK5"/>